<protein>
    <submittedName>
        <fullName evidence="2">Short chain fattyacids transporter</fullName>
    </submittedName>
</protein>
<proteinExistence type="predicted"/>
<feature type="transmembrane region" description="Helical" evidence="1">
    <location>
        <begin position="277"/>
        <end position="293"/>
    </location>
</feature>
<dbReference type="EMBL" id="AP014523">
    <property type="protein sequence ID" value="BAO98382.1"/>
    <property type="molecule type" value="Genomic_DNA"/>
</dbReference>
<feature type="transmembrane region" description="Helical" evidence="1">
    <location>
        <begin position="431"/>
        <end position="453"/>
    </location>
</feature>
<dbReference type="RefSeq" id="WP_041051362.1">
    <property type="nucleotide sequence ID" value="NZ_AP014523.1"/>
</dbReference>
<accession>A0A060Q246</accession>
<name>A0A060Q246_HELPX</name>
<dbReference type="GO" id="GO:0005886">
    <property type="term" value="C:plasma membrane"/>
    <property type="evidence" value="ECO:0007669"/>
    <property type="project" value="TreeGrafter"/>
</dbReference>
<dbReference type="Pfam" id="PF02667">
    <property type="entry name" value="SCFA_trans"/>
    <property type="match status" value="1"/>
</dbReference>
<keyword evidence="1" id="KW-0472">Membrane</keyword>
<evidence type="ECO:0000256" key="1">
    <source>
        <dbReference type="SAM" id="Phobius"/>
    </source>
</evidence>
<dbReference type="PANTHER" id="PTHR41983:SF2">
    <property type="entry name" value="SHORT-CHAIN FATTY ACID TRANSPORTER-RELATED"/>
    <property type="match status" value="1"/>
</dbReference>
<dbReference type="HOGENOM" id="CLU_037744_0_0_7"/>
<dbReference type="AlphaFoldDB" id="A0A060Q246"/>
<dbReference type="InterPro" id="IPR006160">
    <property type="entry name" value="SCFA_transpt_AtoE"/>
</dbReference>
<feature type="transmembrane region" description="Helical" evidence="1">
    <location>
        <begin position="52"/>
        <end position="76"/>
    </location>
</feature>
<evidence type="ECO:0000313" key="3">
    <source>
        <dbReference type="Proteomes" id="UP000031662"/>
    </source>
</evidence>
<evidence type="ECO:0000313" key="2">
    <source>
        <dbReference type="EMBL" id="BAO98382.1"/>
    </source>
</evidence>
<reference evidence="2 3" key="1">
    <citation type="submission" date="2013-11" db="EMBL/GenBank/DDBJ databases">
        <title>Estimation of Helicobacter pylori bacteriophage ecology using H. pylori isolates.</title>
        <authorList>
            <person name="Uchiyama J."/>
            <person name="Takemura-Uchiyama I."/>
            <person name="Ujihara T."/>
            <person name="Matsuzaki S."/>
        </authorList>
    </citation>
    <scope>NUCLEOTIDE SEQUENCE [LARGE SCALE GENOMIC DNA]</scope>
    <source>
        <strain evidence="2 3">NY40</strain>
    </source>
</reference>
<keyword evidence="1" id="KW-1133">Transmembrane helix</keyword>
<keyword evidence="1" id="KW-0812">Transmembrane</keyword>
<feature type="transmembrane region" description="Helical" evidence="1">
    <location>
        <begin position="314"/>
        <end position="334"/>
    </location>
</feature>
<feature type="transmembrane region" description="Helical" evidence="1">
    <location>
        <begin position="193"/>
        <end position="212"/>
    </location>
</feature>
<dbReference type="InterPro" id="IPR006161">
    <property type="entry name" value="CHP00366"/>
</dbReference>
<feature type="transmembrane region" description="Helical" evidence="1">
    <location>
        <begin position="354"/>
        <end position="379"/>
    </location>
</feature>
<feature type="transmembrane region" description="Helical" evidence="1">
    <location>
        <begin position="22"/>
        <end position="40"/>
    </location>
</feature>
<sequence>MFLLRHLTSACVFLASKCLPDSFVLVALLSFVVFVLVYCLTGQDASSVISSWGNGAWTLLGFSMQMALILVLGQALASAKLVQKLLKYLASLPKGYYTALWLVTFLSLIANWINWGFGLVISTIFAKEIAKNVKGVDYRLLIASAYSGFVIWHGGLSGSIPLSVATQNENLSKMSAGVIEKAIPISQTIFSSYNLIIIGIILVGLPFLMAMIHPKKEEIVEIDSKLLKDEYKEIELIDHQQDKTIAHFLENSALLSYLLVFLGFGYLGIYFFKGGGISLNIVNTIFLFLGILLHKTPLAYVKAINHSARSVAGILLQFPFYAGIMGMMASHSVGGHSLAQMLSLAFTHIANEKTFALMTFLSAGIVNIFIPSGGGQWAIQAPIMLPAGQSLGVDPGVVSMAIAWGDAWTNMIQPFWALPALAIAGLGAKDIMGYCVLTLIFVGLVVCGVFYFLV</sequence>
<feature type="transmembrane region" description="Helical" evidence="1">
    <location>
        <begin position="253"/>
        <end position="271"/>
    </location>
</feature>
<organism evidence="2 3">
    <name type="scientific">Helicobacter pylori NY40</name>
    <dbReference type="NCBI Taxonomy" id="1426844"/>
    <lineage>
        <taxon>Bacteria</taxon>
        <taxon>Pseudomonadati</taxon>
        <taxon>Campylobacterota</taxon>
        <taxon>Epsilonproteobacteria</taxon>
        <taxon>Campylobacterales</taxon>
        <taxon>Helicobacteraceae</taxon>
        <taxon>Helicobacter</taxon>
    </lineage>
</organism>
<dbReference type="Proteomes" id="UP000031662">
    <property type="component" value="Chromosome"/>
</dbReference>
<dbReference type="PANTHER" id="PTHR41983">
    <property type="entry name" value="SHORT-CHAIN FATTY ACID TRANSPORTER-RELATED"/>
    <property type="match status" value="1"/>
</dbReference>
<gene>
    <name evidence="2" type="ORF">NY40_1375</name>
</gene>
<dbReference type="NCBIfam" id="TIGR00366">
    <property type="entry name" value="TIGR00366 family protein"/>
    <property type="match status" value="1"/>
</dbReference>
<feature type="transmembrane region" description="Helical" evidence="1">
    <location>
        <begin position="96"/>
        <end position="126"/>
    </location>
</feature>